<evidence type="ECO:0000313" key="2">
    <source>
        <dbReference type="Proteomes" id="UP000053237"/>
    </source>
</evidence>
<comment type="caution">
    <text evidence="1">The sequence shown here is derived from an EMBL/GenBank/DDBJ whole genome shotgun (WGS) entry which is preliminary data.</text>
</comment>
<dbReference type="AlphaFoldDB" id="A0A024G3W5"/>
<keyword evidence="2" id="KW-1185">Reference proteome</keyword>
<reference evidence="1 2" key="1">
    <citation type="submission" date="2012-05" db="EMBL/GenBank/DDBJ databases">
        <title>Recombination and specialization in a pathogen metapopulation.</title>
        <authorList>
            <person name="Gardiner A."/>
            <person name="Kemen E."/>
            <person name="Schultz-Larsen T."/>
            <person name="MacLean D."/>
            <person name="Van Oosterhout C."/>
            <person name="Jones J.D.G."/>
        </authorList>
    </citation>
    <scope>NUCLEOTIDE SEQUENCE [LARGE SCALE GENOMIC DNA]</scope>
    <source>
        <strain evidence="1 2">Ac Nc2</strain>
    </source>
</reference>
<dbReference type="EMBL" id="CAIX01000013">
    <property type="protein sequence ID" value="CCI40999.1"/>
    <property type="molecule type" value="Genomic_DNA"/>
</dbReference>
<proteinExistence type="predicted"/>
<protein>
    <submittedName>
        <fullName evidence="1">Uncharacterized protein</fullName>
    </submittedName>
</protein>
<organism evidence="1 2">
    <name type="scientific">Albugo candida</name>
    <dbReference type="NCBI Taxonomy" id="65357"/>
    <lineage>
        <taxon>Eukaryota</taxon>
        <taxon>Sar</taxon>
        <taxon>Stramenopiles</taxon>
        <taxon>Oomycota</taxon>
        <taxon>Peronosporomycetes</taxon>
        <taxon>Albuginales</taxon>
        <taxon>Albuginaceae</taxon>
        <taxon>Albugo</taxon>
    </lineage>
</organism>
<name>A0A024G3W5_9STRA</name>
<sequence length="142" mass="16023">MQEARWCEKHFDGYGIKQDPEKLQGLRDLRSTSAISAYSARVAEGQLAGMAGTKRAARNMPLILNREQTDCFPMDEELLMERVNLPYFVDTAVLCPFTNARFYGWSVVTAQAVEWDFTLPVEKKAHQAVIFLSGCFIKAGLK</sequence>
<gene>
    <name evidence="1" type="ORF">BN9_017830</name>
</gene>
<dbReference type="InParanoid" id="A0A024G3W5"/>
<accession>A0A024G3W5</accession>
<evidence type="ECO:0000313" key="1">
    <source>
        <dbReference type="EMBL" id="CCI40999.1"/>
    </source>
</evidence>
<dbReference type="STRING" id="65357.A0A024G3W5"/>
<dbReference type="Proteomes" id="UP000053237">
    <property type="component" value="Unassembled WGS sequence"/>
</dbReference>